<reference evidence="1" key="1">
    <citation type="journal article" date="2012" name="PLoS ONE">
        <title>Gene sets for utilization of primary and secondary nutrition supplies in the distal gut of endangered iberian lynx.</title>
        <authorList>
            <person name="Alcaide M."/>
            <person name="Messina E."/>
            <person name="Richter M."/>
            <person name="Bargiela R."/>
            <person name="Peplies J."/>
            <person name="Huws S.A."/>
            <person name="Newbold C.J."/>
            <person name="Golyshin P.N."/>
            <person name="Simon M.A."/>
            <person name="Lopez G."/>
            <person name="Yakimov M.M."/>
            <person name="Ferrer M."/>
        </authorList>
    </citation>
    <scope>NUCLEOTIDE SEQUENCE</scope>
</reference>
<sequence>MLLHEPSHPVSRGEFNADAFPASFSTGVPLQLLANRPDVRAAELQLASAFYGVNIARSAFYPSLTIGGQAGWTNNSGMGLVNPGKILASAFASLTQPIFANGKLMAQLKISKIDYEAAEIQFQETLLNAGQEVSNALALYQSAQQQQALRQQQVETLSKTLENTKQLFQYSSGTSYLETLTAQQSLIQAQLNLISDKFDKVQAAISLYQALGGGREQTNN</sequence>
<protein>
    <submittedName>
        <fullName evidence="1">Multidrug resistance protein, FusA/NodT family</fullName>
    </submittedName>
</protein>
<dbReference type="InterPro" id="IPR003423">
    <property type="entry name" value="OMP_efflux"/>
</dbReference>
<dbReference type="GO" id="GO:0015562">
    <property type="term" value="F:efflux transmembrane transporter activity"/>
    <property type="evidence" value="ECO:0007669"/>
    <property type="project" value="InterPro"/>
</dbReference>
<gene>
    <name evidence="1" type="ORF">EVA_02380</name>
</gene>
<dbReference type="PANTHER" id="PTHR30203">
    <property type="entry name" value="OUTER MEMBRANE CATION EFFLUX PROTEIN"/>
    <property type="match status" value="1"/>
</dbReference>
<dbReference type="EMBL" id="AMCI01000375">
    <property type="protein sequence ID" value="EJX09507.1"/>
    <property type="molecule type" value="Genomic_DNA"/>
</dbReference>
<dbReference type="PANTHER" id="PTHR30203:SF33">
    <property type="entry name" value="BLR4455 PROTEIN"/>
    <property type="match status" value="1"/>
</dbReference>
<proteinExistence type="predicted"/>
<organism evidence="1">
    <name type="scientific">gut metagenome</name>
    <dbReference type="NCBI Taxonomy" id="749906"/>
    <lineage>
        <taxon>unclassified sequences</taxon>
        <taxon>metagenomes</taxon>
        <taxon>organismal metagenomes</taxon>
    </lineage>
</organism>
<name>J9GN58_9ZZZZ</name>
<dbReference type="InterPro" id="IPR010131">
    <property type="entry name" value="MdtP/NodT-like"/>
</dbReference>
<dbReference type="AlphaFoldDB" id="J9GN58"/>
<dbReference type="SUPFAM" id="SSF56954">
    <property type="entry name" value="Outer membrane efflux proteins (OEP)"/>
    <property type="match status" value="1"/>
</dbReference>
<dbReference type="Gene3D" id="2.20.200.10">
    <property type="entry name" value="Outer membrane efflux proteins (OEP)"/>
    <property type="match status" value="1"/>
</dbReference>
<dbReference type="Gene3D" id="1.20.1600.10">
    <property type="entry name" value="Outer membrane efflux proteins (OEP)"/>
    <property type="match status" value="1"/>
</dbReference>
<evidence type="ECO:0000313" key="1">
    <source>
        <dbReference type="EMBL" id="EJX09507.1"/>
    </source>
</evidence>
<comment type="caution">
    <text evidence="1">The sequence shown here is derived from an EMBL/GenBank/DDBJ whole genome shotgun (WGS) entry which is preliminary data.</text>
</comment>
<dbReference type="Pfam" id="PF02321">
    <property type="entry name" value="OEP"/>
    <property type="match status" value="1"/>
</dbReference>
<accession>J9GN58</accession>